<comment type="caution">
    <text evidence="1">The sequence shown here is derived from an EMBL/GenBank/DDBJ whole genome shotgun (WGS) entry which is preliminary data.</text>
</comment>
<gene>
    <name evidence="1" type="ORF">ALEPTO_LOCUS6527</name>
</gene>
<name>A0A9N9FV75_9GLOM</name>
<dbReference type="Proteomes" id="UP000789508">
    <property type="component" value="Unassembled WGS sequence"/>
</dbReference>
<dbReference type="EMBL" id="CAJVPS010002295">
    <property type="protein sequence ID" value="CAG8564814.1"/>
    <property type="molecule type" value="Genomic_DNA"/>
</dbReference>
<accession>A0A9N9FV75</accession>
<dbReference type="AlphaFoldDB" id="A0A9N9FV75"/>
<reference evidence="1" key="1">
    <citation type="submission" date="2021-06" db="EMBL/GenBank/DDBJ databases">
        <authorList>
            <person name="Kallberg Y."/>
            <person name="Tangrot J."/>
            <person name="Rosling A."/>
        </authorList>
    </citation>
    <scope>NUCLEOTIDE SEQUENCE</scope>
    <source>
        <strain evidence="1">FL130A</strain>
    </source>
</reference>
<evidence type="ECO:0000313" key="1">
    <source>
        <dbReference type="EMBL" id="CAG8564814.1"/>
    </source>
</evidence>
<evidence type="ECO:0000313" key="2">
    <source>
        <dbReference type="Proteomes" id="UP000789508"/>
    </source>
</evidence>
<organism evidence="1 2">
    <name type="scientific">Ambispora leptoticha</name>
    <dbReference type="NCBI Taxonomy" id="144679"/>
    <lineage>
        <taxon>Eukaryota</taxon>
        <taxon>Fungi</taxon>
        <taxon>Fungi incertae sedis</taxon>
        <taxon>Mucoromycota</taxon>
        <taxon>Glomeromycotina</taxon>
        <taxon>Glomeromycetes</taxon>
        <taxon>Archaeosporales</taxon>
        <taxon>Ambisporaceae</taxon>
        <taxon>Ambispora</taxon>
    </lineage>
</organism>
<sequence length="42" mass="5190">MSNEERRKKGRKKTYVARKRRLNAYRRSKREEGYGGRMKARM</sequence>
<proteinExistence type="predicted"/>
<keyword evidence="2" id="KW-1185">Reference proteome</keyword>
<protein>
    <submittedName>
        <fullName evidence="1">7000_t:CDS:1</fullName>
    </submittedName>
</protein>